<dbReference type="GO" id="GO:0046872">
    <property type="term" value="F:metal ion binding"/>
    <property type="evidence" value="ECO:0007669"/>
    <property type="project" value="UniProtKB-KW"/>
</dbReference>
<dbReference type="InterPro" id="IPR003451">
    <property type="entry name" value="LytB/IspH"/>
</dbReference>
<comment type="cofactor">
    <cofactor evidence="1">
        <name>[4Fe-4S] cluster</name>
        <dbReference type="ChEBI" id="CHEBI:49883"/>
    </cofactor>
</comment>
<keyword evidence="3" id="KW-0479">Metal-binding</keyword>
<keyword evidence="2" id="KW-0004">4Fe-4S</keyword>
<proteinExistence type="predicted"/>
<evidence type="ECO:0000256" key="2">
    <source>
        <dbReference type="ARBA" id="ARBA00022485"/>
    </source>
</evidence>
<dbReference type="Proteomes" id="UP000595224">
    <property type="component" value="Chromosome"/>
</dbReference>
<evidence type="ECO:0000256" key="1">
    <source>
        <dbReference type="ARBA" id="ARBA00001966"/>
    </source>
</evidence>
<sequence length="57" mass="6408">MGRLQKFEKADEIPEEFFSLQKVGLTAGASTPDNVIDEVVDFISIILYNGSEELKKF</sequence>
<protein>
    <recommendedName>
        <fullName evidence="8">4-hydroxy-3-methylbut-2-enyl diphosphate reductase</fullName>
    </recommendedName>
</protein>
<dbReference type="AlphaFoldDB" id="A0A7T3RCK2"/>
<dbReference type="EMBL" id="CP064936">
    <property type="protein sequence ID" value="QQA00607.1"/>
    <property type="molecule type" value="Genomic_DNA"/>
</dbReference>
<dbReference type="GO" id="GO:0051539">
    <property type="term" value="F:4 iron, 4 sulfur cluster binding"/>
    <property type="evidence" value="ECO:0007669"/>
    <property type="project" value="UniProtKB-KW"/>
</dbReference>
<dbReference type="GO" id="GO:0051745">
    <property type="term" value="F:4-hydroxy-3-methylbut-2-enyl diphosphate reductase activity"/>
    <property type="evidence" value="ECO:0007669"/>
    <property type="project" value="InterPro"/>
</dbReference>
<evidence type="ECO:0000313" key="7">
    <source>
        <dbReference type="Proteomes" id="UP000595224"/>
    </source>
</evidence>
<gene>
    <name evidence="6" type="ORF">IWA51_10100</name>
</gene>
<evidence type="ECO:0000256" key="5">
    <source>
        <dbReference type="ARBA" id="ARBA00023014"/>
    </source>
</evidence>
<name>A0A7T3RCK2_9SPIR</name>
<evidence type="ECO:0008006" key="8">
    <source>
        <dbReference type="Google" id="ProtNLM"/>
    </source>
</evidence>
<dbReference type="GO" id="GO:0050992">
    <property type="term" value="P:dimethylallyl diphosphate biosynthetic process"/>
    <property type="evidence" value="ECO:0007669"/>
    <property type="project" value="InterPro"/>
</dbReference>
<keyword evidence="5" id="KW-0411">Iron-sulfur</keyword>
<keyword evidence="7" id="KW-1185">Reference proteome</keyword>
<dbReference type="Gene3D" id="3.40.1010.20">
    <property type="entry name" value="4-hydroxy-3-methylbut-2-enyl diphosphate reductase, catalytic domain"/>
    <property type="match status" value="1"/>
</dbReference>
<evidence type="ECO:0000313" key="6">
    <source>
        <dbReference type="EMBL" id="QQA00607.1"/>
    </source>
</evidence>
<dbReference type="GO" id="GO:0019288">
    <property type="term" value="P:isopentenyl diphosphate biosynthetic process, methylerythritol 4-phosphate pathway"/>
    <property type="evidence" value="ECO:0007669"/>
    <property type="project" value="InterPro"/>
</dbReference>
<dbReference type="Pfam" id="PF02401">
    <property type="entry name" value="LYTB"/>
    <property type="match status" value="1"/>
</dbReference>
<keyword evidence="4" id="KW-0408">Iron</keyword>
<dbReference type="KEGG" id="tper:IWA51_10100"/>
<accession>A0A7T3RCK2</accession>
<evidence type="ECO:0000256" key="3">
    <source>
        <dbReference type="ARBA" id="ARBA00022723"/>
    </source>
</evidence>
<reference evidence="6 7" key="1">
    <citation type="submission" date="2020-11" db="EMBL/GenBank/DDBJ databases">
        <title>Treponema Peruensis nv. sp., first commensal Treponema isolated from human feces.</title>
        <authorList>
            <person name="Belkhou C."/>
            <person name="Raes J."/>
        </authorList>
    </citation>
    <scope>NUCLEOTIDE SEQUENCE [LARGE SCALE GENOMIC DNA]</scope>
    <source>
        <strain evidence="6 7">RCC2812</strain>
    </source>
</reference>
<organism evidence="6 7">
    <name type="scientific">Treponema peruense</name>
    <dbReference type="NCBI Taxonomy" id="2787628"/>
    <lineage>
        <taxon>Bacteria</taxon>
        <taxon>Pseudomonadati</taxon>
        <taxon>Spirochaetota</taxon>
        <taxon>Spirochaetia</taxon>
        <taxon>Spirochaetales</taxon>
        <taxon>Treponemataceae</taxon>
        <taxon>Treponema</taxon>
    </lineage>
</organism>
<evidence type="ECO:0000256" key="4">
    <source>
        <dbReference type="ARBA" id="ARBA00023004"/>
    </source>
</evidence>